<proteinExistence type="predicted"/>
<comment type="caution">
    <text evidence="1">The sequence shown here is derived from an EMBL/GenBank/DDBJ whole genome shotgun (WGS) entry which is preliminary data.</text>
</comment>
<accession>A0AAD9Z640</accession>
<sequence>MVVSDMDAPLRKNKGLFLACRQTYLEATEYYWAQNTFLLSLIHPSNAPNRFAKGTQGILTYLQRTQNLYLEIGNLQLDGNDVYSLTDYGREQWNWFLQTLGQAKTGRGDKLLKTLTLIDFSVYKDYPPDVPALAKERKYAELRDGRKREALATASRPLCGRIGKIVIEIMAQLRETNEWGGL</sequence>
<dbReference type="Proteomes" id="UP001276659">
    <property type="component" value="Unassembled WGS sequence"/>
</dbReference>
<dbReference type="EMBL" id="JASNWA010000008">
    <property type="protein sequence ID" value="KAK3170852.1"/>
    <property type="molecule type" value="Genomic_DNA"/>
</dbReference>
<evidence type="ECO:0000313" key="2">
    <source>
        <dbReference type="Proteomes" id="UP001276659"/>
    </source>
</evidence>
<keyword evidence="2" id="KW-1185">Reference proteome</keyword>
<name>A0AAD9Z640_9LECA</name>
<gene>
    <name evidence="1" type="ORF">OEA41_002936</name>
</gene>
<reference evidence="1" key="1">
    <citation type="submission" date="2022-11" db="EMBL/GenBank/DDBJ databases">
        <title>Chromosomal genome sequence assembly and mating type (MAT) locus characterization of the leprose asexual lichenized fungus Lepraria neglecta (Nyl.) Erichsen.</title>
        <authorList>
            <person name="Allen J.L."/>
            <person name="Pfeffer B."/>
        </authorList>
    </citation>
    <scope>NUCLEOTIDE SEQUENCE</scope>
    <source>
        <strain evidence="1">Allen 5258</strain>
    </source>
</reference>
<evidence type="ECO:0000313" key="1">
    <source>
        <dbReference type="EMBL" id="KAK3170852.1"/>
    </source>
</evidence>
<organism evidence="1 2">
    <name type="scientific">Lepraria neglecta</name>
    <dbReference type="NCBI Taxonomy" id="209136"/>
    <lineage>
        <taxon>Eukaryota</taxon>
        <taxon>Fungi</taxon>
        <taxon>Dikarya</taxon>
        <taxon>Ascomycota</taxon>
        <taxon>Pezizomycotina</taxon>
        <taxon>Lecanoromycetes</taxon>
        <taxon>OSLEUM clade</taxon>
        <taxon>Lecanoromycetidae</taxon>
        <taxon>Lecanorales</taxon>
        <taxon>Lecanorineae</taxon>
        <taxon>Stereocaulaceae</taxon>
        <taxon>Lepraria</taxon>
    </lineage>
</organism>
<dbReference type="AlphaFoldDB" id="A0AAD9Z640"/>
<protein>
    <submittedName>
        <fullName evidence="1">Uncharacterized protein</fullName>
    </submittedName>
</protein>